<proteinExistence type="predicted"/>
<dbReference type="Gene3D" id="3.40.50.300">
    <property type="entry name" value="P-loop containing nucleotide triphosphate hydrolases"/>
    <property type="match status" value="1"/>
</dbReference>
<keyword evidence="1" id="KW-0235">DNA replication</keyword>
<evidence type="ECO:0000256" key="1">
    <source>
        <dbReference type="ARBA" id="ARBA00022705"/>
    </source>
</evidence>
<accession>A0A8J3CGT4</accession>
<reference evidence="4" key="1">
    <citation type="journal article" date="2014" name="Int. J. Syst. Evol. Microbiol.">
        <title>Complete genome sequence of Corynebacterium casei LMG S-19264T (=DSM 44701T), isolated from a smear-ripened cheese.</title>
        <authorList>
            <consortium name="US DOE Joint Genome Institute (JGI-PGF)"/>
            <person name="Walter F."/>
            <person name="Albersmeier A."/>
            <person name="Kalinowski J."/>
            <person name="Ruckert C."/>
        </authorList>
    </citation>
    <scope>NUCLEOTIDE SEQUENCE</scope>
    <source>
        <strain evidence="4">CGMCC 4.5737</strain>
    </source>
</reference>
<dbReference type="GO" id="GO:0006260">
    <property type="term" value="P:DNA replication"/>
    <property type="evidence" value="ECO:0007669"/>
    <property type="project" value="UniProtKB-KW"/>
</dbReference>
<name>A0A8J3CGT4_9PSEU</name>
<dbReference type="InterPro" id="IPR036185">
    <property type="entry name" value="DNA_heli_DnaB-like_N_sf"/>
</dbReference>
<sequence length="440" mass="48349">MSLNAYDVVAEQALLGAVLVNAETAGPALLTVPASAWWKPGHRVIAAVLCDRLRRGEPLDPVTVLPALLARAGNGLHGGGLGEAQQIGPYLHTLCERAYFPTHAGTYADRIRELAARRELAAAAQRLAQQLDDGWNRGDEVDVATAVTEIRAACEHAEASALSVNTPPPATLAELLAEPDVYDWLVPGLLERMERFVLTGAEGTGKSVLVAQFTTSLAAGLHPFTGTPLESGPLRVFVVDCENPRPASRRRYRWLVGIINQLRSDHGLSALAWPEQMHVELRPAGLDLLNPTDVAWLEHAVAACAPDVLAIGPLYRLHRTNPNDEQAARDLVATLDGIRERHGVALITEAHAGHAEDTRGQRRMRPSGSSLWLRWPEFGFGIRRSRDDQSGSEHPQLVDVVAWRGSREERHWPRQLHHGHSGLLPWRPANPDYWDHPEHR</sequence>
<dbReference type="SUPFAM" id="SSF48024">
    <property type="entry name" value="N-terminal domain of DnaB helicase"/>
    <property type="match status" value="1"/>
</dbReference>
<dbReference type="GO" id="GO:0003677">
    <property type="term" value="F:DNA binding"/>
    <property type="evidence" value="ECO:0007669"/>
    <property type="project" value="UniProtKB-KW"/>
</dbReference>
<keyword evidence="2" id="KW-0238">DNA-binding</keyword>
<evidence type="ECO:0000313" key="5">
    <source>
        <dbReference type="Proteomes" id="UP000637578"/>
    </source>
</evidence>
<dbReference type="Gene3D" id="1.10.860.10">
    <property type="entry name" value="DNAb Helicase, Chain A"/>
    <property type="match status" value="1"/>
</dbReference>
<dbReference type="RefSeq" id="WP_189059804.1">
    <property type="nucleotide sequence ID" value="NZ_BMMK01000019.1"/>
</dbReference>
<dbReference type="AlphaFoldDB" id="A0A8J3CGT4"/>
<dbReference type="SUPFAM" id="SSF52540">
    <property type="entry name" value="P-loop containing nucleoside triphosphate hydrolases"/>
    <property type="match status" value="1"/>
</dbReference>
<organism evidence="4 5">
    <name type="scientific">Longimycelium tulufanense</name>
    <dbReference type="NCBI Taxonomy" id="907463"/>
    <lineage>
        <taxon>Bacteria</taxon>
        <taxon>Bacillati</taxon>
        <taxon>Actinomycetota</taxon>
        <taxon>Actinomycetes</taxon>
        <taxon>Pseudonocardiales</taxon>
        <taxon>Pseudonocardiaceae</taxon>
        <taxon>Longimycelium</taxon>
    </lineage>
</organism>
<dbReference type="EMBL" id="BMMK01000019">
    <property type="protein sequence ID" value="GGM65053.1"/>
    <property type="molecule type" value="Genomic_DNA"/>
</dbReference>
<comment type="caution">
    <text evidence="4">The sequence shown here is derived from an EMBL/GenBank/DDBJ whole genome shotgun (WGS) entry which is preliminary data.</text>
</comment>
<dbReference type="Proteomes" id="UP000637578">
    <property type="component" value="Unassembled WGS sequence"/>
</dbReference>
<protein>
    <recommendedName>
        <fullName evidence="3">DNA helicase DnaB-like N-terminal domain-containing protein</fullName>
    </recommendedName>
</protein>
<dbReference type="GO" id="GO:0003678">
    <property type="term" value="F:DNA helicase activity"/>
    <property type="evidence" value="ECO:0007669"/>
    <property type="project" value="InterPro"/>
</dbReference>
<dbReference type="Pfam" id="PF00772">
    <property type="entry name" value="DnaB"/>
    <property type="match status" value="1"/>
</dbReference>
<dbReference type="InterPro" id="IPR007693">
    <property type="entry name" value="DNA_helicase_DnaB-like_N"/>
</dbReference>
<dbReference type="GO" id="GO:0005524">
    <property type="term" value="F:ATP binding"/>
    <property type="evidence" value="ECO:0007669"/>
    <property type="project" value="InterPro"/>
</dbReference>
<dbReference type="Pfam" id="PF13481">
    <property type="entry name" value="AAA_25"/>
    <property type="match status" value="1"/>
</dbReference>
<keyword evidence="5" id="KW-1185">Reference proteome</keyword>
<dbReference type="InterPro" id="IPR016136">
    <property type="entry name" value="DNA_helicase_N/primase_C"/>
</dbReference>
<evidence type="ECO:0000313" key="4">
    <source>
        <dbReference type="EMBL" id="GGM65053.1"/>
    </source>
</evidence>
<dbReference type="InterPro" id="IPR027417">
    <property type="entry name" value="P-loop_NTPase"/>
</dbReference>
<reference evidence="4" key="2">
    <citation type="submission" date="2020-09" db="EMBL/GenBank/DDBJ databases">
        <authorList>
            <person name="Sun Q."/>
            <person name="Zhou Y."/>
        </authorList>
    </citation>
    <scope>NUCLEOTIDE SEQUENCE</scope>
    <source>
        <strain evidence="4">CGMCC 4.5737</strain>
    </source>
</reference>
<evidence type="ECO:0000256" key="2">
    <source>
        <dbReference type="ARBA" id="ARBA00023125"/>
    </source>
</evidence>
<feature type="domain" description="DNA helicase DnaB-like N-terminal" evidence="3">
    <location>
        <begin position="6"/>
        <end position="113"/>
    </location>
</feature>
<gene>
    <name evidence="4" type="ORF">GCM10012275_39510</name>
</gene>
<evidence type="ECO:0000259" key="3">
    <source>
        <dbReference type="Pfam" id="PF00772"/>
    </source>
</evidence>